<sequence length="98" mass="10968">MVNNEIPPKSMENPPTGTRSAFRLQTEPGKETEMFRSTNELKGYQVLATDGECGTVNNFLFDDETNIMRYLVVDTGGWLSDRQVLISPVAIEQPDLDS</sequence>
<dbReference type="GO" id="GO:0019684">
    <property type="term" value="P:photosynthesis, light reaction"/>
    <property type="evidence" value="ECO:0007669"/>
    <property type="project" value="InterPro"/>
</dbReference>
<protein>
    <submittedName>
        <fullName evidence="3">PRC-barrel domain protein</fullName>
    </submittedName>
</protein>
<dbReference type="KEGG" id="gax:Pan161_18690"/>
<dbReference type="AlphaFoldDB" id="A0A517VB63"/>
<dbReference type="Proteomes" id="UP000316855">
    <property type="component" value="Chromosome"/>
</dbReference>
<dbReference type="InterPro" id="IPR011033">
    <property type="entry name" value="PRC_barrel-like_sf"/>
</dbReference>
<dbReference type="InterPro" id="IPR014747">
    <property type="entry name" value="Bac_photo_RC_H_C"/>
</dbReference>
<dbReference type="SUPFAM" id="SSF50346">
    <property type="entry name" value="PRC-barrel domain"/>
    <property type="match status" value="1"/>
</dbReference>
<keyword evidence="4" id="KW-1185">Reference proteome</keyword>
<accession>A0A517VB63</accession>
<feature type="domain" description="PRC-barrel" evidence="2">
    <location>
        <begin position="38"/>
        <end position="88"/>
    </location>
</feature>
<dbReference type="EMBL" id="CP036343">
    <property type="protein sequence ID" value="QDT90219.1"/>
    <property type="molecule type" value="Genomic_DNA"/>
</dbReference>
<dbReference type="GO" id="GO:0030077">
    <property type="term" value="C:plasma membrane light-harvesting complex"/>
    <property type="evidence" value="ECO:0007669"/>
    <property type="project" value="InterPro"/>
</dbReference>
<dbReference type="RefSeq" id="WP_145226005.1">
    <property type="nucleotide sequence ID" value="NZ_CP036343.1"/>
</dbReference>
<reference evidence="3 4" key="1">
    <citation type="submission" date="2019-02" db="EMBL/GenBank/DDBJ databases">
        <title>Deep-cultivation of Planctomycetes and their phenomic and genomic characterization uncovers novel biology.</title>
        <authorList>
            <person name="Wiegand S."/>
            <person name="Jogler M."/>
            <person name="Boedeker C."/>
            <person name="Pinto D."/>
            <person name="Vollmers J."/>
            <person name="Rivas-Marin E."/>
            <person name="Kohn T."/>
            <person name="Peeters S.H."/>
            <person name="Heuer A."/>
            <person name="Rast P."/>
            <person name="Oberbeckmann S."/>
            <person name="Bunk B."/>
            <person name="Jeske O."/>
            <person name="Meyerdierks A."/>
            <person name="Storesund J.E."/>
            <person name="Kallscheuer N."/>
            <person name="Luecker S."/>
            <person name="Lage O.M."/>
            <person name="Pohl T."/>
            <person name="Merkel B.J."/>
            <person name="Hornburger P."/>
            <person name="Mueller R.-W."/>
            <person name="Bruemmer F."/>
            <person name="Labrenz M."/>
            <person name="Spormann A.M."/>
            <person name="Op den Camp H."/>
            <person name="Overmann J."/>
            <person name="Amann R."/>
            <person name="Jetten M.S.M."/>
            <person name="Mascher T."/>
            <person name="Medema M.H."/>
            <person name="Devos D.P."/>
            <person name="Kaster A.-K."/>
            <person name="Ovreas L."/>
            <person name="Rohde M."/>
            <person name="Galperin M.Y."/>
            <person name="Jogler C."/>
        </authorList>
    </citation>
    <scope>NUCLEOTIDE SEQUENCE [LARGE SCALE GENOMIC DNA]</scope>
    <source>
        <strain evidence="3 4">Pan161</strain>
    </source>
</reference>
<evidence type="ECO:0000259" key="2">
    <source>
        <dbReference type="Pfam" id="PF05239"/>
    </source>
</evidence>
<name>A0A517VB63_9PLAN</name>
<evidence type="ECO:0000256" key="1">
    <source>
        <dbReference type="SAM" id="MobiDB-lite"/>
    </source>
</evidence>
<dbReference type="Pfam" id="PF05239">
    <property type="entry name" value="PRC"/>
    <property type="match status" value="1"/>
</dbReference>
<evidence type="ECO:0000313" key="3">
    <source>
        <dbReference type="EMBL" id="QDT90219.1"/>
    </source>
</evidence>
<dbReference type="OrthoDB" id="9793882at2"/>
<gene>
    <name evidence="3" type="ORF">Pan161_18690</name>
</gene>
<organism evidence="3 4">
    <name type="scientific">Gimesia algae</name>
    <dbReference type="NCBI Taxonomy" id="2527971"/>
    <lineage>
        <taxon>Bacteria</taxon>
        <taxon>Pseudomonadati</taxon>
        <taxon>Planctomycetota</taxon>
        <taxon>Planctomycetia</taxon>
        <taxon>Planctomycetales</taxon>
        <taxon>Planctomycetaceae</taxon>
        <taxon>Gimesia</taxon>
    </lineage>
</organism>
<proteinExistence type="predicted"/>
<evidence type="ECO:0000313" key="4">
    <source>
        <dbReference type="Proteomes" id="UP000316855"/>
    </source>
</evidence>
<dbReference type="InterPro" id="IPR027275">
    <property type="entry name" value="PRC-brl_dom"/>
</dbReference>
<feature type="region of interest" description="Disordered" evidence="1">
    <location>
        <begin position="1"/>
        <end position="22"/>
    </location>
</feature>
<dbReference type="Gene3D" id="3.90.50.10">
    <property type="entry name" value="Photosynthetic Reaction Center, subunit H, domain 2"/>
    <property type="match status" value="1"/>
</dbReference>